<name>A0A4R4UX36_9ACTN</name>
<protein>
    <submittedName>
        <fullName evidence="1">Uncharacterized protein</fullName>
    </submittedName>
</protein>
<keyword evidence="2" id="KW-1185">Reference proteome</keyword>
<dbReference type="EMBL" id="SMKO01000157">
    <property type="protein sequence ID" value="TDC97137.1"/>
    <property type="molecule type" value="Genomic_DNA"/>
</dbReference>
<dbReference type="Proteomes" id="UP000295258">
    <property type="component" value="Unassembled WGS sequence"/>
</dbReference>
<reference evidence="1 2" key="1">
    <citation type="submission" date="2019-03" db="EMBL/GenBank/DDBJ databases">
        <title>Draft genome sequences of novel Actinobacteria.</title>
        <authorList>
            <person name="Sahin N."/>
            <person name="Ay H."/>
            <person name="Saygin H."/>
        </authorList>
    </citation>
    <scope>NUCLEOTIDE SEQUENCE [LARGE SCALE GENOMIC DNA]</scope>
    <source>
        <strain evidence="1 2">KC310</strain>
    </source>
</reference>
<dbReference type="RefSeq" id="WP_132602658.1">
    <property type="nucleotide sequence ID" value="NZ_SMKO01000157.1"/>
</dbReference>
<accession>A0A4R4UX36</accession>
<evidence type="ECO:0000313" key="1">
    <source>
        <dbReference type="EMBL" id="TDC97137.1"/>
    </source>
</evidence>
<evidence type="ECO:0000313" key="2">
    <source>
        <dbReference type="Proteomes" id="UP000295258"/>
    </source>
</evidence>
<gene>
    <name evidence="1" type="ORF">E1292_37715</name>
</gene>
<comment type="caution">
    <text evidence="1">The sequence shown here is derived from an EMBL/GenBank/DDBJ whole genome shotgun (WGS) entry which is preliminary data.</text>
</comment>
<proteinExistence type="predicted"/>
<dbReference type="AlphaFoldDB" id="A0A4R4UX36"/>
<organism evidence="1 2">
    <name type="scientific">Nonomuraea deserti</name>
    <dbReference type="NCBI Taxonomy" id="1848322"/>
    <lineage>
        <taxon>Bacteria</taxon>
        <taxon>Bacillati</taxon>
        <taxon>Actinomycetota</taxon>
        <taxon>Actinomycetes</taxon>
        <taxon>Streptosporangiales</taxon>
        <taxon>Streptosporangiaceae</taxon>
        <taxon>Nonomuraea</taxon>
    </lineage>
</organism>
<sequence>MTHRHPYPHTDLQGAAHRTTTAAQLLTALTRDPSPLLPLWQYVIAALDDIETLIDEVTGLRAELAGVRYQRANLLAAIRATLAAHHDGDDDPLYYVRDELHAQMPADHRAGEGR</sequence>